<dbReference type="SUPFAM" id="SSF51445">
    <property type="entry name" value="(Trans)glycosidases"/>
    <property type="match status" value="1"/>
</dbReference>
<feature type="domain" description="Glycoside hydrolase family 20 catalytic" evidence="6">
    <location>
        <begin position="168"/>
        <end position="521"/>
    </location>
</feature>
<dbReference type="PRINTS" id="PR00738">
    <property type="entry name" value="GLHYDRLASE20"/>
</dbReference>
<keyword evidence="5" id="KW-0326">Glycosidase</keyword>
<dbReference type="Gene3D" id="3.20.20.80">
    <property type="entry name" value="Glycosidases"/>
    <property type="match status" value="1"/>
</dbReference>
<dbReference type="RefSeq" id="WP_303305237.1">
    <property type="nucleotide sequence ID" value="NZ_JAODOP010000004.1"/>
</dbReference>
<comment type="similarity">
    <text evidence="2">Belongs to the glycosyl hydrolase 20 family.</text>
</comment>
<evidence type="ECO:0000313" key="9">
    <source>
        <dbReference type="Proteomes" id="UP001337305"/>
    </source>
</evidence>
<dbReference type="InterPro" id="IPR015883">
    <property type="entry name" value="Glyco_hydro_20_cat"/>
</dbReference>
<evidence type="ECO:0000313" key="8">
    <source>
        <dbReference type="EMBL" id="MEF3832869.1"/>
    </source>
</evidence>
<dbReference type="Pfam" id="PF13287">
    <property type="entry name" value="Fn3_assoc"/>
    <property type="match status" value="1"/>
</dbReference>
<dbReference type="Pfam" id="PF00728">
    <property type="entry name" value="Glyco_hydro_20"/>
    <property type="match status" value="1"/>
</dbReference>
<dbReference type="InterPro" id="IPR017853">
    <property type="entry name" value="GH"/>
</dbReference>
<feature type="domain" description="Beta-hexosaminidase bacterial type N-terminal" evidence="7">
    <location>
        <begin position="38"/>
        <end position="165"/>
    </location>
</feature>
<dbReference type="PANTHER" id="PTHR22600:SF57">
    <property type="entry name" value="BETA-N-ACETYLHEXOSAMINIDASE"/>
    <property type="match status" value="1"/>
</dbReference>
<reference evidence="8 9" key="1">
    <citation type="submission" date="2022-09" db="EMBL/GenBank/DDBJ databases">
        <title>Genome sequencing of Flavivirga sp. MEBiC05379.</title>
        <authorList>
            <person name="Oh H.-M."/>
            <person name="Kwon K.K."/>
            <person name="Park M.J."/>
            <person name="Yang S.-H."/>
        </authorList>
    </citation>
    <scope>NUCLEOTIDE SEQUENCE [LARGE SCALE GENOMIC DNA]</scope>
    <source>
        <strain evidence="8 9">MEBiC05379</strain>
    </source>
</reference>
<comment type="catalytic activity">
    <reaction evidence="1">
        <text>Hydrolysis of terminal non-reducing N-acetyl-D-hexosamine residues in N-acetyl-beta-D-hexosaminides.</text>
        <dbReference type="EC" id="3.2.1.52"/>
    </reaction>
</comment>
<sequence length="778" mass="88958">MITINSKGVFKLTSTLILSLLLLNSCEQKKLELQIGKTHIIPQPISQIEADGYFEVKASSIITVENEKQKTIANQFFNQFEKVAGWTPQINIGGQGDIRISTDKTIKGEGYNLKVTTSNITIKAASKEGFFYALQSLKQLLPVAFYKNTLQNIRWGIPTVDIKDYPTFGWRGYMLDVSRHFFTKEQVKRVIDFMSELKLNRFHWHLADDQGWRLEIKSYPKLTEIGAWRVDHNITDETKSNWWGRPEQKLEEKATYGGFYTQEDVKEIIAYAKERCVEIIPEIDMPGHAQATIAAYPEIGCVNAAPYVATGGVHKNNTYNPGKEETFQFAERMLNEVMDLFPYKYVHIGGDECNKEQWKVDPFAQQRMKDEKLKDELELQSYFIKRVETIINKRNRIMIGWDEILEGGLAPNATVMSWRGEKGGITSTKAGHEVIMTPSNYCYIDLKQGHDDLEPNLGYSRLLLSTSYNYKVIPDALTQEEGKLIKGIQANMWTESIGDWGKLTYMTFPRTYAIAESAWTPHKKKNWNHFVNRLYTQFSRLDAQEVRYAVSAFSPWIDHVGNGKEIEIQMKTEANELNIHYTLDGTKPTLQSPKYGKPFTISKTSQLQARAFNNDKAVGYLSSKKFSIHKAKNAKVFDRQGKKIEKLTDLSYGSLSKGDRSWYSFSNKVEVNVLFDKVTEVKEIEFDALRFTNSGIYPPTDIEVFGSVDGKTFKLLVQKEQLEIATEQGRNKVNTRIPFGAVKTKILKIKAKGFNTIPDGHRRSGAPSRIWIDEIIVN</sequence>
<dbReference type="PANTHER" id="PTHR22600">
    <property type="entry name" value="BETA-HEXOSAMINIDASE"/>
    <property type="match status" value="1"/>
</dbReference>
<proteinExistence type="inferred from homology"/>
<dbReference type="InterPro" id="IPR026876">
    <property type="entry name" value="Fn3_assoc_repeat"/>
</dbReference>
<dbReference type="CDD" id="cd06563">
    <property type="entry name" value="GH20_chitobiase-like"/>
    <property type="match status" value="1"/>
</dbReference>
<dbReference type="EMBL" id="JAODOP010000004">
    <property type="protein sequence ID" value="MEF3832869.1"/>
    <property type="molecule type" value="Genomic_DNA"/>
</dbReference>
<comment type="caution">
    <text evidence="8">The sequence shown here is derived from an EMBL/GenBank/DDBJ whole genome shotgun (WGS) entry which is preliminary data.</text>
</comment>
<evidence type="ECO:0000256" key="3">
    <source>
        <dbReference type="ARBA" id="ARBA00012663"/>
    </source>
</evidence>
<gene>
    <name evidence="8" type="ORF">N1F79_06995</name>
</gene>
<dbReference type="Pfam" id="PF02838">
    <property type="entry name" value="Glyco_hydro_20b"/>
    <property type="match status" value="1"/>
</dbReference>
<evidence type="ECO:0000259" key="7">
    <source>
        <dbReference type="Pfam" id="PF02838"/>
    </source>
</evidence>
<dbReference type="EC" id="3.2.1.52" evidence="3"/>
<name>A0ABU7XQT4_9FLAO</name>
<evidence type="ECO:0000259" key="6">
    <source>
        <dbReference type="Pfam" id="PF00728"/>
    </source>
</evidence>
<dbReference type="SUPFAM" id="SSF55545">
    <property type="entry name" value="beta-N-acetylhexosaminidase-like domain"/>
    <property type="match status" value="1"/>
</dbReference>
<evidence type="ECO:0000256" key="4">
    <source>
        <dbReference type="ARBA" id="ARBA00022801"/>
    </source>
</evidence>
<dbReference type="InterPro" id="IPR015882">
    <property type="entry name" value="HEX_bac_N"/>
</dbReference>
<evidence type="ECO:0000256" key="5">
    <source>
        <dbReference type="ARBA" id="ARBA00023295"/>
    </source>
</evidence>
<dbReference type="InterPro" id="IPR029018">
    <property type="entry name" value="Hex-like_dom2"/>
</dbReference>
<dbReference type="Gene3D" id="3.30.379.10">
    <property type="entry name" value="Chitobiase/beta-hexosaminidase domain 2-like"/>
    <property type="match status" value="1"/>
</dbReference>
<organism evidence="8 9">
    <name type="scientific">Flavivirga spongiicola</name>
    <dbReference type="NCBI Taxonomy" id="421621"/>
    <lineage>
        <taxon>Bacteria</taxon>
        <taxon>Pseudomonadati</taxon>
        <taxon>Bacteroidota</taxon>
        <taxon>Flavobacteriia</taxon>
        <taxon>Flavobacteriales</taxon>
        <taxon>Flavobacteriaceae</taxon>
        <taxon>Flavivirga</taxon>
    </lineage>
</organism>
<keyword evidence="9" id="KW-1185">Reference proteome</keyword>
<protein>
    <recommendedName>
        <fullName evidence="3">beta-N-acetylhexosaminidase</fullName>
        <ecNumber evidence="3">3.2.1.52</ecNumber>
    </recommendedName>
</protein>
<dbReference type="InterPro" id="IPR025705">
    <property type="entry name" value="Beta_hexosaminidase_sua/sub"/>
</dbReference>
<dbReference type="Proteomes" id="UP001337305">
    <property type="component" value="Unassembled WGS sequence"/>
</dbReference>
<keyword evidence="4" id="KW-0378">Hydrolase</keyword>
<evidence type="ECO:0000256" key="1">
    <source>
        <dbReference type="ARBA" id="ARBA00001231"/>
    </source>
</evidence>
<evidence type="ECO:0000256" key="2">
    <source>
        <dbReference type="ARBA" id="ARBA00006285"/>
    </source>
</evidence>
<accession>A0ABU7XQT4</accession>